<keyword evidence="2" id="KW-0732">Signal</keyword>
<evidence type="ECO:0000256" key="4">
    <source>
        <dbReference type="ARBA" id="ARBA00023139"/>
    </source>
</evidence>
<dbReference type="PANTHER" id="PTHR43649">
    <property type="entry name" value="ARABINOSE-BINDING PROTEIN-RELATED"/>
    <property type="match status" value="1"/>
</dbReference>
<proteinExistence type="predicted"/>
<keyword evidence="5" id="KW-0449">Lipoprotein</keyword>
<sequence>MISLVIPYRRGESAAILSAKQGMPCKALHHGRSHLMKRSIAAIASLLLVSAATLSACGNESKTAGEAGDGKGSQPVKKDISILTTEGGSQFVAQAPASEKDKYYNELNKLSGYNVKYELMTWGGGADYKQQLALRFATGDLGDLVMTDSIYSNVHAGAVDQNVFLDLGPLLDKYGPNIKKNIPEVAWKSPRVQKNGKIYGIPILSAAPATRIMFMRGDWLKKLNMEPPKTLDEFLKFAEGVKNNDMNGDGKNNEYALALTDNLGWSDVFSGSFGVRPDAWQMRGGKMEPDMIQPQMKEAIAFYKKLYDNGYIAKDFVTRKQGDRLSEIYKGYFGAYGAAANQYGSFTDVSKYVNQPGAETVMITPPKGPRGEAYFEKQSEQIDFVWVVPAKTKNPEEVIKFLDWVWGHPDAEKFFGFGIKDYNYKEENGKVVFDEKNPANAENVASGFFRKTINPRGASRPIIVKYMPEPDNIMKAYDDAAASVYKHASLGMPQMESLDGRPELDIGLQPGSLFYDTFVKLVVGKEDLDTGFDKFVKEWRSRGGDTAIKEATDWYNAYRK</sequence>
<keyword evidence="1" id="KW-1003">Cell membrane</keyword>
<dbReference type="EMBL" id="RBAH01000033">
    <property type="protein sequence ID" value="RKN70050.1"/>
    <property type="molecule type" value="Genomic_DNA"/>
</dbReference>
<gene>
    <name evidence="6" type="ORF">D7M11_30975</name>
</gene>
<keyword evidence="4" id="KW-0564">Palmitate</keyword>
<name>A0A3B0BAG9_9BACL</name>
<dbReference type="InterPro" id="IPR006059">
    <property type="entry name" value="SBP"/>
</dbReference>
<comment type="caution">
    <text evidence="6">The sequence shown here is derived from an EMBL/GenBank/DDBJ whole genome shotgun (WGS) entry which is preliminary data.</text>
</comment>
<evidence type="ECO:0000256" key="1">
    <source>
        <dbReference type="ARBA" id="ARBA00022475"/>
    </source>
</evidence>
<evidence type="ECO:0000256" key="3">
    <source>
        <dbReference type="ARBA" id="ARBA00023136"/>
    </source>
</evidence>
<protein>
    <submittedName>
        <fullName evidence="6">Extracellular solute-binding protein</fullName>
    </submittedName>
</protein>
<keyword evidence="7" id="KW-1185">Reference proteome</keyword>
<evidence type="ECO:0000256" key="5">
    <source>
        <dbReference type="ARBA" id="ARBA00023288"/>
    </source>
</evidence>
<dbReference type="Gene3D" id="3.40.190.10">
    <property type="entry name" value="Periplasmic binding protein-like II"/>
    <property type="match status" value="2"/>
</dbReference>
<dbReference type="Pfam" id="PF13416">
    <property type="entry name" value="SBP_bac_8"/>
    <property type="match status" value="1"/>
</dbReference>
<evidence type="ECO:0000313" key="7">
    <source>
        <dbReference type="Proteomes" id="UP000282311"/>
    </source>
</evidence>
<evidence type="ECO:0000256" key="2">
    <source>
        <dbReference type="ARBA" id="ARBA00022729"/>
    </source>
</evidence>
<accession>A0A3B0BAG9</accession>
<reference evidence="6 7" key="1">
    <citation type="journal article" date="2007" name="Int. J. Syst. Evol. Microbiol.">
        <title>Paenibacillus ginsengarvi sp. nov., isolated from soil from ginseng cultivation.</title>
        <authorList>
            <person name="Yoon M.H."/>
            <person name="Ten L.N."/>
            <person name="Im W.T."/>
        </authorList>
    </citation>
    <scope>NUCLEOTIDE SEQUENCE [LARGE SCALE GENOMIC DNA]</scope>
    <source>
        <strain evidence="6 7">KCTC 13059</strain>
    </source>
</reference>
<evidence type="ECO:0000313" key="6">
    <source>
        <dbReference type="EMBL" id="RKN70050.1"/>
    </source>
</evidence>
<organism evidence="6 7">
    <name type="scientific">Paenibacillus ginsengarvi</name>
    <dbReference type="NCBI Taxonomy" id="400777"/>
    <lineage>
        <taxon>Bacteria</taxon>
        <taxon>Bacillati</taxon>
        <taxon>Bacillota</taxon>
        <taxon>Bacilli</taxon>
        <taxon>Bacillales</taxon>
        <taxon>Paenibacillaceae</taxon>
        <taxon>Paenibacillus</taxon>
    </lineage>
</organism>
<keyword evidence="3" id="KW-0472">Membrane</keyword>
<dbReference type="Proteomes" id="UP000282311">
    <property type="component" value="Unassembled WGS sequence"/>
</dbReference>
<dbReference type="SUPFAM" id="SSF53850">
    <property type="entry name" value="Periplasmic binding protein-like II"/>
    <property type="match status" value="1"/>
</dbReference>
<dbReference type="InterPro" id="IPR050490">
    <property type="entry name" value="Bact_solute-bd_prot1"/>
</dbReference>
<dbReference type="AlphaFoldDB" id="A0A3B0BAG9"/>
<dbReference type="PANTHER" id="PTHR43649:SF33">
    <property type="entry name" value="POLYGALACTURONAN_RHAMNOGALACTURONAN-BINDING PROTEIN YTCQ"/>
    <property type="match status" value="1"/>
</dbReference>